<comment type="caution">
    <text evidence="7">The sequence shown here is derived from an EMBL/GenBank/DDBJ whole genome shotgun (WGS) entry which is preliminary data.</text>
</comment>
<feature type="transmembrane region" description="Helical" evidence="5">
    <location>
        <begin position="63"/>
        <end position="83"/>
    </location>
</feature>
<dbReference type="EMBL" id="JANVFU010000008">
    <property type="protein sequence ID" value="KAJ3743654.1"/>
    <property type="molecule type" value="Genomic_DNA"/>
</dbReference>
<sequence length="232" mass="26304">MSLVRVALVVLQAVTNQWACTPPNPTQEKNRFHKEELHILQIAPLVFKIHMTILWICAVFEVLYYISTIVSLSSISPIVSTIVCPHTSEPHIRMSSMFAIGIAAVVLGSYIRLDCFRTLGRLFTFDLTVQPEHKLITSRFYSYVRHPAYTGSMLLVAGLAFSHLTEGSWLTECGPLRSSGSAIVVWAAWWVWTLAVGISRAEAEDKQMQKLFPEEWDKYAMIVPWWFFPGLA</sequence>
<dbReference type="Gene3D" id="1.20.120.1630">
    <property type="match status" value="1"/>
</dbReference>
<evidence type="ECO:0000313" key="8">
    <source>
        <dbReference type="Proteomes" id="UP001142393"/>
    </source>
</evidence>
<keyword evidence="5" id="KW-0489">Methyltransferase</keyword>
<evidence type="ECO:0000313" key="7">
    <source>
        <dbReference type="EMBL" id="KAJ3743654.1"/>
    </source>
</evidence>
<keyword evidence="6" id="KW-0732">Signal</keyword>
<dbReference type="PANTHER" id="PTHR12714:SF9">
    <property type="entry name" value="PROTEIN-S-ISOPRENYLCYSTEINE O-METHYLTRANSFERASE"/>
    <property type="match status" value="1"/>
</dbReference>
<keyword evidence="8" id="KW-1185">Reference proteome</keyword>
<dbReference type="GO" id="GO:0005789">
    <property type="term" value="C:endoplasmic reticulum membrane"/>
    <property type="evidence" value="ECO:0007669"/>
    <property type="project" value="UniProtKB-SubCell"/>
</dbReference>
<evidence type="ECO:0000256" key="2">
    <source>
        <dbReference type="ARBA" id="ARBA00022692"/>
    </source>
</evidence>
<keyword evidence="5" id="KW-0949">S-adenosyl-L-methionine</keyword>
<dbReference type="Pfam" id="PF04140">
    <property type="entry name" value="ICMT"/>
    <property type="match status" value="1"/>
</dbReference>
<keyword evidence="5" id="KW-0256">Endoplasmic reticulum</keyword>
<evidence type="ECO:0000256" key="6">
    <source>
        <dbReference type="SAM" id="SignalP"/>
    </source>
</evidence>
<feature type="transmembrane region" description="Helical" evidence="5">
    <location>
        <begin position="143"/>
        <end position="163"/>
    </location>
</feature>
<name>A0A9W8NZ55_9AGAR</name>
<dbReference type="Proteomes" id="UP001142393">
    <property type="component" value="Unassembled WGS sequence"/>
</dbReference>
<feature type="chain" id="PRO_5040800935" description="Protein-S-isoprenylcysteine O-methyltransferase" evidence="6">
    <location>
        <begin position="20"/>
        <end position="232"/>
    </location>
</feature>
<feature type="transmembrane region" description="Helical" evidence="5">
    <location>
        <begin position="183"/>
        <end position="201"/>
    </location>
</feature>
<keyword evidence="5" id="KW-0808">Transferase</keyword>
<evidence type="ECO:0000256" key="1">
    <source>
        <dbReference type="ARBA" id="ARBA00004141"/>
    </source>
</evidence>
<evidence type="ECO:0000256" key="5">
    <source>
        <dbReference type="RuleBase" id="RU362022"/>
    </source>
</evidence>
<dbReference type="EC" id="2.1.1.100" evidence="5"/>
<gene>
    <name evidence="7" type="ORF">DFH05DRAFT_1447934</name>
</gene>
<evidence type="ECO:0000256" key="4">
    <source>
        <dbReference type="ARBA" id="ARBA00023136"/>
    </source>
</evidence>
<proteinExistence type="inferred from homology"/>
<comment type="subcellular location">
    <subcellularLocation>
        <location evidence="5">Endoplasmic reticulum membrane</location>
        <topology evidence="5">Multi-pass membrane protein</topology>
    </subcellularLocation>
    <subcellularLocation>
        <location evidence="1">Membrane</location>
        <topology evidence="1">Multi-pass membrane protein</topology>
    </subcellularLocation>
</comment>
<protein>
    <recommendedName>
        <fullName evidence="5">Protein-S-isoprenylcysteine O-methyltransferase</fullName>
        <ecNumber evidence="5">2.1.1.100</ecNumber>
    </recommendedName>
</protein>
<dbReference type="GO" id="GO:0032259">
    <property type="term" value="P:methylation"/>
    <property type="evidence" value="ECO:0007669"/>
    <property type="project" value="UniProtKB-KW"/>
</dbReference>
<reference evidence="7 8" key="1">
    <citation type="journal article" date="2023" name="Proc. Natl. Acad. Sci. U.S.A.">
        <title>A global phylogenomic analysis of the shiitake genus Lentinula.</title>
        <authorList>
            <person name="Sierra-Patev S."/>
            <person name="Min B."/>
            <person name="Naranjo-Ortiz M."/>
            <person name="Looney B."/>
            <person name="Konkel Z."/>
            <person name="Slot J.C."/>
            <person name="Sakamoto Y."/>
            <person name="Steenwyk J.L."/>
            <person name="Rokas A."/>
            <person name="Carro J."/>
            <person name="Camarero S."/>
            <person name="Ferreira P."/>
            <person name="Molpeceres G."/>
            <person name="Ruiz-Duenas F.J."/>
            <person name="Serrano A."/>
            <person name="Henrissat B."/>
            <person name="Drula E."/>
            <person name="Hughes K.W."/>
            <person name="Mata J.L."/>
            <person name="Ishikawa N.K."/>
            <person name="Vargas-Isla R."/>
            <person name="Ushijima S."/>
            <person name="Smith C.A."/>
            <person name="Donoghue J."/>
            <person name="Ahrendt S."/>
            <person name="Andreopoulos W."/>
            <person name="He G."/>
            <person name="LaButti K."/>
            <person name="Lipzen A."/>
            <person name="Ng V."/>
            <person name="Riley R."/>
            <person name="Sandor L."/>
            <person name="Barry K."/>
            <person name="Martinez A.T."/>
            <person name="Xiao Y."/>
            <person name="Gibbons J.G."/>
            <person name="Terashima K."/>
            <person name="Grigoriev I.V."/>
            <person name="Hibbett D."/>
        </authorList>
    </citation>
    <scope>NUCLEOTIDE SEQUENCE [LARGE SCALE GENOMIC DNA]</scope>
    <source>
        <strain evidence="7 8">TFB7810</strain>
    </source>
</reference>
<feature type="signal peptide" evidence="6">
    <location>
        <begin position="1"/>
        <end position="19"/>
    </location>
</feature>
<keyword evidence="2 5" id="KW-0812">Transmembrane</keyword>
<dbReference type="GO" id="GO:0004671">
    <property type="term" value="F:protein C-terminal S-isoprenylcysteine carboxyl O-methyltransferase activity"/>
    <property type="evidence" value="ECO:0007669"/>
    <property type="project" value="UniProtKB-EC"/>
</dbReference>
<accession>A0A9W8NZ55</accession>
<comment type="similarity">
    <text evidence="5">Belongs to the class VI-like SAM-binding methyltransferase superfamily. Isoprenylcysteine carboxyl methyltransferase family.</text>
</comment>
<keyword evidence="3 5" id="KW-1133">Transmembrane helix</keyword>
<keyword evidence="4 5" id="KW-0472">Membrane</keyword>
<dbReference type="InterPro" id="IPR007269">
    <property type="entry name" value="ICMT_MeTrfase"/>
</dbReference>
<dbReference type="PANTHER" id="PTHR12714">
    <property type="entry name" value="PROTEIN-S ISOPRENYLCYSTEINE O-METHYLTRANSFERASE"/>
    <property type="match status" value="1"/>
</dbReference>
<comment type="catalytic activity">
    <reaction evidence="5">
        <text>[protein]-C-terminal S-[(2E,6E)-farnesyl]-L-cysteine + S-adenosyl-L-methionine = [protein]-C-terminal S-[(2E,6E)-farnesyl]-L-cysteine methyl ester + S-adenosyl-L-homocysteine</text>
        <dbReference type="Rhea" id="RHEA:21672"/>
        <dbReference type="Rhea" id="RHEA-COMP:12125"/>
        <dbReference type="Rhea" id="RHEA-COMP:12126"/>
        <dbReference type="ChEBI" id="CHEBI:57856"/>
        <dbReference type="ChEBI" id="CHEBI:59789"/>
        <dbReference type="ChEBI" id="CHEBI:90510"/>
        <dbReference type="ChEBI" id="CHEBI:90511"/>
        <dbReference type="EC" id="2.1.1.100"/>
    </reaction>
</comment>
<organism evidence="7 8">
    <name type="scientific">Lentinula detonsa</name>
    <dbReference type="NCBI Taxonomy" id="2804962"/>
    <lineage>
        <taxon>Eukaryota</taxon>
        <taxon>Fungi</taxon>
        <taxon>Dikarya</taxon>
        <taxon>Basidiomycota</taxon>
        <taxon>Agaricomycotina</taxon>
        <taxon>Agaricomycetes</taxon>
        <taxon>Agaricomycetidae</taxon>
        <taxon>Agaricales</taxon>
        <taxon>Marasmiineae</taxon>
        <taxon>Omphalotaceae</taxon>
        <taxon>Lentinula</taxon>
    </lineage>
</organism>
<dbReference type="AlphaFoldDB" id="A0A9W8NZ55"/>
<feature type="transmembrane region" description="Helical" evidence="5">
    <location>
        <begin position="95"/>
        <end position="113"/>
    </location>
</feature>
<evidence type="ECO:0000256" key="3">
    <source>
        <dbReference type="ARBA" id="ARBA00022989"/>
    </source>
</evidence>